<dbReference type="AlphaFoldDB" id="A0A388T3V8"/>
<dbReference type="EMBL" id="BGZL01000016">
    <property type="protein sequence ID" value="GBQ03216.1"/>
    <property type="molecule type" value="Genomic_DNA"/>
</dbReference>
<name>A0A388T3V8_9ACTN</name>
<feature type="domain" description="Lipoyl-binding" evidence="9">
    <location>
        <begin position="605"/>
        <end position="682"/>
    </location>
</feature>
<dbReference type="InterPro" id="IPR000089">
    <property type="entry name" value="Biotin_lipoyl"/>
</dbReference>
<feature type="region of interest" description="Disordered" evidence="8">
    <location>
        <begin position="324"/>
        <end position="392"/>
    </location>
</feature>
<dbReference type="PROSITE" id="PS50975">
    <property type="entry name" value="ATP_GRASP"/>
    <property type="match status" value="1"/>
</dbReference>
<dbReference type="SMART" id="SM00878">
    <property type="entry name" value="Biotin_carb_C"/>
    <property type="match status" value="1"/>
</dbReference>
<dbReference type="InterPro" id="IPR011053">
    <property type="entry name" value="Single_hybrid_motif"/>
</dbReference>
<comment type="caution">
    <text evidence="12">The sequence shown here is derived from an EMBL/GenBank/DDBJ whole genome shotgun (WGS) entry which is preliminary data.</text>
</comment>
<keyword evidence="5" id="KW-0092">Biotin</keyword>
<dbReference type="GO" id="GO:0005524">
    <property type="term" value="F:ATP binding"/>
    <property type="evidence" value="ECO:0007669"/>
    <property type="project" value="UniProtKB-UniRule"/>
</dbReference>
<evidence type="ECO:0000259" key="11">
    <source>
        <dbReference type="PROSITE" id="PS50979"/>
    </source>
</evidence>
<dbReference type="Pfam" id="PF21139">
    <property type="entry name" value="BT_MCC_alpha"/>
    <property type="match status" value="1"/>
</dbReference>
<dbReference type="InterPro" id="IPR016185">
    <property type="entry name" value="PreATP-grasp_dom_sf"/>
</dbReference>
<feature type="domain" description="Biotin carboxylation" evidence="11">
    <location>
        <begin position="1"/>
        <end position="476"/>
    </location>
</feature>
<dbReference type="SUPFAM" id="SSF51246">
    <property type="entry name" value="Rudiment single hybrid motif"/>
    <property type="match status" value="2"/>
</dbReference>
<dbReference type="InterPro" id="IPR005481">
    <property type="entry name" value="BC-like_N"/>
</dbReference>
<dbReference type="GO" id="GO:0046872">
    <property type="term" value="F:metal ion binding"/>
    <property type="evidence" value="ECO:0007669"/>
    <property type="project" value="InterPro"/>
</dbReference>
<protein>
    <submittedName>
        <fullName evidence="12">ATP-grasp domain-containing protein</fullName>
    </submittedName>
</protein>
<dbReference type="GO" id="GO:0004075">
    <property type="term" value="F:biotin carboxylase activity"/>
    <property type="evidence" value="ECO:0007669"/>
    <property type="project" value="UniProtKB-EC"/>
</dbReference>
<keyword evidence="4 7" id="KW-0067">ATP-binding</keyword>
<evidence type="ECO:0000259" key="10">
    <source>
        <dbReference type="PROSITE" id="PS50975"/>
    </source>
</evidence>
<organism evidence="12 13">
    <name type="scientific">Streptomyces spongiicola</name>
    <dbReference type="NCBI Taxonomy" id="1690221"/>
    <lineage>
        <taxon>Bacteria</taxon>
        <taxon>Bacillati</taxon>
        <taxon>Actinomycetota</taxon>
        <taxon>Actinomycetes</taxon>
        <taxon>Kitasatosporales</taxon>
        <taxon>Streptomycetaceae</taxon>
        <taxon>Streptomyces</taxon>
    </lineage>
</organism>
<sequence>MIETLLVANRGEIACRVFRTCRELGIATVAVHADPDEGALHTRAADAAVRLPGAAPADTYLRGDLIVKAALASGADAVHPGYGFLSENADFAREVAAAGLTWIGPPPDAIEAMASKTRAKELMGIAPLDADAVTGADLPLLVKAAAGGGGRGMRVVRELNALKGELAAARAEALSAFGDGEVFVEPYVEGGRHVEVQILADAHGTVWALGTRDCSLQRRHQKVVEEAPAPGLGRELTDRLEEMAVRAARATGYRGAGTVEFLVVGDRAHFLEMNTRLQVEHPVTEAVFGVDLVALQIRVAEGAALPPAPPARRGHAVEARLYAEDPSRSWSPQTGTLHALSFPAGGGRDRTPGDGSPGTPSGRDRTPGDGSPGTPSGRDRTPDDGSPATTANRAWTRIDAGYGDGDRIGVHYDAMIAKVVVWAPTRREAVRRLAGDLARAVIHGPVTNRELLVRSLRHPEFTEARMDTGFYDRHLPALTAAADGEELAALAAALADAAARGAAGRTAGTTARLGGWRNLPSQPQVKRYRGRDTEHEVRYRVTRDGVRAEGFPGVRVRRADPDSVRLESDGVEREFRISAYGGDRVHVDTPTSSHTLTRLPRFPEPAEQHEPGSLLAPMPGTVVRVAEGIAPGAAVTAGQPLVWLEAMKMEHRITAPASGTLTALHAAPGRQVEVGALLAVVHTAAQEENAS</sequence>
<dbReference type="SUPFAM" id="SSF51230">
    <property type="entry name" value="Single hybrid motif"/>
    <property type="match status" value="1"/>
</dbReference>
<evidence type="ECO:0000259" key="9">
    <source>
        <dbReference type="PROSITE" id="PS50968"/>
    </source>
</evidence>
<dbReference type="InterPro" id="IPR005479">
    <property type="entry name" value="CPAse_ATP-bd"/>
</dbReference>
<dbReference type="InterPro" id="IPR011761">
    <property type="entry name" value="ATP-grasp"/>
</dbReference>
<evidence type="ECO:0000256" key="7">
    <source>
        <dbReference type="PROSITE-ProRule" id="PRU00409"/>
    </source>
</evidence>
<dbReference type="SUPFAM" id="SSF52440">
    <property type="entry name" value="PreATP-grasp domain"/>
    <property type="match status" value="1"/>
</dbReference>
<keyword evidence="2" id="KW-0436">Ligase</keyword>
<keyword evidence="3 7" id="KW-0547">Nucleotide-binding</keyword>
<dbReference type="Pfam" id="PF00289">
    <property type="entry name" value="Biotin_carb_N"/>
    <property type="match status" value="1"/>
</dbReference>
<evidence type="ECO:0000256" key="4">
    <source>
        <dbReference type="ARBA" id="ARBA00022840"/>
    </source>
</evidence>
<dbReference type="Pfam" id="PF02786">
    <property type="entry name" value="CPSase_L_D2"/>
    <property type="match status" value="1"/>
</dbReference>
<dbReference type="InterPro" id="IPR050856">
    <property type="entry name" value="Biotin_carboxylase_complex"/>
</dbReference>
<dbReference type="Gene3D" id="3.40.50.20">
    <property type="match status" value="1"/>
</dbReference>
<evidence type="ECO:0000313" key="13">
    <source>
        <dbReference type="Proteomes" id="UP000265354"/>
    </source>
</evidence>
<evidence type="ECO:0000256" key="3">
    <source>
        <dbReference type="ARBA" id="ARBA00022741"/>
    </source>
</evidence>
<feature type="domain" description="ATP-grasp" evidence="10">
    <location>
        <begin position="97"/>
        <end position="301"/>
    </location>
</feature>
<dbReference type="PANTHER" id="PTHR18866:SF126">
    <property type="entry name" value="BIOTIN CARBOXYLASE"/>
    <property type="match status" value="1"/>
</dbReference>
<dbReference type="InterPro" id="IPR011764">
    <property type="entry name" value="Biotin_carboxylation_dom"/>
</dbReference>
<dbReference type="SUPFAM" id="SSF56059">
    <property type="entry name" value="Glutathione synthetase ATP-binding domain-like"/>
    <property type="match status" value="1"/>
</dbReference>
<accession>A0A388T3V8</accession>
<gene>
    <name evidence="12" type="ORF">SSP531S_46860</name>
</gene>
<comment type="catalytic activity">
    <reaction evidence="6">
        <text>N(6)-biotinyl-L-lysyl-[protein] + hydrogencarbonate + ATP = N(6)-carboxybiotinyl-L-lysyl-[protein] + ADP + phosphate + H(+)</text>
        <dbReference type="Rhea" id="RHEA:13501"/>
        <dbReference type="Rhea" id="RHEA-COMP:10505"/>
        <dbReference type="Rhea" id="RHEA-COMP:10506"/>
        <dbReference type="ChEBI" id="CHEBI:15378"/>
        <dbReference type="ChEBI" id="CHEBI:17544"/>
        <dbReference type="ChEBI" id="CHEBI:30616"/>
        <dbReference type="ChEBI" id="CHEBI:43474"/>
        <dbReference type="ChEBI" id="CHEBI:83144"/>
        <dbReference type="ChEBI" id="CHEBI:83145"/>
        <dbReference type="ChEBI" id="CHEBI:456216"/>
        <dbReference type="EC" id="6.3.4.14"/>
    </reaction>
    <physiologicalReaction direction="left-to-right" evidence="6">
        <dbReference type="Rhea" id="RHEA:13502"/>
    </physiologicalReaction>
</comment>
<dbReference type="Gene3D" id="2.40.50.100">
    <property type="match status" value="1"/>
</dbReference>
<reference evidence="12 13" key="1">
    <citation type="submission" date="2018-07" db="EMBL/GenBank/DDBJ databases">
        <title>Whole Genome Shotgun Sequence of Streptomyces spongiicola strain 531S.</title>
        <authorList>
            <person name="Dohra H."/>
            <person name="Kodani S."/>
        </authorList>
    </citation>
    <scope>NUCLEOTIDE SEQUENCE [LARGE SCALE GENOMIC DNA]</scope>
    <source>
        <strain evidence="12 13">531S</strain>
    </source>
</reference>
<evidence type="ECO:0000313" key="12">
    <source>
        <dbReference type="EMBL" id="GBQ03216.1"/>
    </source>
</evidence>
<dbReference type="InterPro" id="IPR013815">
    <property type="entry name" value="ATP_grasp_subdomain_1"/>
</dbReference>
<dbReference type="Gene3D" id="3.30.1490.20">
    <property type="entry name" value="ATP-grasp fold, A domain"/>
    <property type="match status" value="1"/>
</dbReference>
<evidence type="ECO:0000256" key="1">
    <source>
        <dbReference type="ARBA" id="ARBA00001953"/>
    </source>
</evidence>
<dbReference type="CDD" id="cd06850">
    <property type="entry name" value="biotinyl_domain"/>
    <property type="match status" value="1"/>
</dbReference>
<evidence type="ECO:0000256" key="6">
    <source>
        <dbReference type="ARBA" id="ARBA00048501"/>
    </source>
</evidence>
<dbReference type="PROSITE" id="PS00188">
    <property type="entry name" value="BIOTIN"/>
    <property type="match status" value="1"/>
</dbReference>
<dbReference type="Pfam" id="PF02785">
    <property type="entry name" value="Biotin_carb_C"/>
    <property type="match status" value="1"/>
</dbReference>
<dbReference type="PANTHER" id="PTHR18866">
    <property type="entry name" value="CARBOXYLASE:PYRUVATE/ACETYL-COA/PROPIONYL-COA CARBOXYLASE"/>
    <property type="match status" value="1"/>
</dbReference>
<feature type="region of interest" description="Disordered" evidence="8">
    <location>
        <begin position="584"/>
        <end position="616"/>
    </location>
</feature>
<dbReference type="PROSITE" id="PS50968">
    <property type="entry name" value="BIOTINYL_LIPOYL"/>
    <property type="match status" value="1"/>
</dbReference>
<dbReference type="PROSITE" id="PS50979">
    <property type="entry name" value="BC"/>
    <property type="match status" value="1"/>
</dbReference>
<dbReference type="FunFam" id="2.40.50.100:FF:000003">
    <property type="entry name" value="Acetyl-CoA carboxylase biotin carboxyl carrier protein"/>
    <property type="match status" value="1"/>
</dbReference>
<evidence type="ECO:0000256" key="2">
    <source>
        <dbReference type="ARBA" id="ARBA00022598"/>
    </source>
</evidence>
<dbReference type="InterPro" id="IPR001882">
    <property type="entry name" value="Biotin_BS"/>
</dbReference>
<dbReference type="Gene3D" id="3.30.470.20">
    <property type="entry name" value="ATP-grasp fold, B domain"/>
    <property type="match status" value="1"/>
</dbReference>
<proteinExistence type="predicted"/>
<evidence type="ECO:0000256" key="5">
    <source>
        <dbReference type="ARBA" id="ARBA00023267"/>
    </source>
</evidence>
<dbReference type="FunFam" id="3.40.50.20:FF:000010">
    <property type="entry name" value="Propionyl-CoA carboxylase subunit alpha"/>
    <property type="match status" value="1"/>
</dbReference>
<dbReference type="InterPro" id="IPR005482">
    <property type="entry name" value="Biotin_COase_C"/>
</dbReference>
<dbReference type="PROSITE" id="PS00867">
    <property type="entry name" value="CPSASE_2"/>
    <property type="match status" value="1"/>
</dbReference>
<dbReference type="Pfam" id="PF00364">
    <property type="entry name" value="Biotin_lipoyl"/>
    <property type="match status" value="1"/>
</dbReference>
<evidence type="ECO:0000256" key="8">
    <source>
        <dbReference type="SAM" id="MobiDB-lite"/>
    </source>
</evidence>
<dbReference type="Proteomes" id="UP000265354">
    <property type="component" value="Unassembled WGS sequence"/>
</dbReference>
<dbReference type="InterPro" id="IPR011054">
    <property type="entry name" value="Rudment_hybrid_motif"/>
</dbReference>
<dbReference type="InterPro" id="IPR048429">
    <property type="entry name" value="MCC_alpha_BT"/>
</dbReference>
<comment type="cofactor">
    <cofactor evidence="1">
        <name>biotin</name>
        <dbReference type="ChEBI" id="CHEBI:57586"/>
    </cofactor>
</comment>
<dbReference type="RefSeq" id="WP_116428567.1">
    <property type="nucleotide sequence ID" value="NZ_BGZL01000016.1"/>
</dbReference>